<evidence type="ECO:0000313" key="13">
    <source>
        <dbReference type="Proteomes" id="UP001154078"/>
    </source>
</evidence>
<sequence>MTMAEDTCSASMDSTPDKINNNHHLINNQNQKPLGKHRKRKRLSQVLDILTGGNIIQEKKAILEKESCLNNNHTKEEPNKYKKIELNNFEVLHTKEFQLLRDPNSVISEDEDVFSPASSSNKSLYSLNESTEKCSSIFKCKDDVSCSLPLSVQRSAECFCYQCLNSPKKNLNLLNVYNTIMSGASASHLLLPSSFNFKERSDCQNESNLNKKQSHSKSNLTMEVSMLKKNNNFFSWVCEEKSREDCHSTAFQEFPLDLSVKNLNNIPEQLKNKVPSSLQLISTLLSPQLNVVSVPIIKGNLVSPTTKKSIESKYNLEVCPVVEEMPPGSDVGYVCHVCGQMFSLHDRLAKHIASRHKSRQSACDSTVKAYLCEVCNRSFARSDMLTRHMRLHTGVKPYACRVCGQVFSRSDHLSTHQRTHTGEKPYKCPQCPYAACRRDMITRHMRTHSRYEQDGIQQLK</sequence>
<dbReference type="InterPro" id="IPR050331">
    <property type="entry name" value="Zinc_finger"/>
</dbReference>
<feature type="domain" description="C2H2-type" evidence="11">
    <location>
        <begin position="370"/>
        <end position="397"/>
    </location>
</feature>
<keyword evidence="4 10" id="KW-0863">Zinc-finger</keyword>
<dbReference type="GO" id="GO:0008270">
    <property type="term" value="F:zinc ion binding"/>
    <property type="evidence" value="ECO:0007669"/>
    <property type="project" value="UniProtKB-KW"/>
</dbReference>
<protein>
    <recommendedName>
        <fullName evidence="11">C2H2-type domain-containing protein</fullName>
    </recommendedName>
</protein>
<evidence type="ECO:0000256" key="1">
    <source>
        <dbReference type="ARBA" id="ARBA00004123"/>
    </source>
</evidence>
<dbReference type="SMART" id="SM00355">
    <property type="entry name" value="ZnF_C2H2"/>
    <property type="match status" value="4"/>
</dbReference>
<evidence type="ECO:0000256" key="3">
    <source>
        <dbReference type="ARBA" id="ARBA00022737"/>
    </source>
</evidence>
<feature type="domain" description="C2H2-type" evidence="11">
    <location>
        <begin position="398"/>
        <end position="425"/>
    </location>
</feature>
<keyword evidence="7" id="KW-0238">DNA-binding</keyword>
<dbReference type="PROSITE" id="PS00028">
    <property type="entry name" value="ZINC_FINGER_C2H2_1"/>
    <property type="match status" value="3"/>
</dbReference>
<evidence type="ECO:0000313" key="12">
    <source>
        <dbReference type="EMBL" id="CAH0547123.1"/>
    </source>
</evidence>
<comment type="subcellular location">
    <subcellularLocation>
        <location evidence="1">Nucleus</location>
    </subcellularLocation>
</comment>
<dbReference type="Proteomes" id="UP001154078">
    <property type="component" value="Chromosome 1"/>
</dbReference>
<keyword evidence="3" id="KW-0677">Repeat</keyword>
<dbReference type="InterPro" id="IPR013087">
    <property type="entry name" value="Znf_C2H2_type"/>
</dbReference>
<name>A0A9P0AQK4_BRAAE</name>
<keyword evidence="5" id="KW-0862">Zinc</keyword>
<dbReference type="GO" id="GO:1990837">
    <property type="term" value="F:sequence-specific double-stranded DNA binding"/>
    <property type="evidence" value="ECO:0007669"/>
    <property type="project" value="UniProtKB-ARBA"/>
</dbReference>
<keyword evidence="6" id="KW-0805">Transcription regulation</keyword>
<organism evidence="12 13">
    <name type="scientific">Brassicogethes aeneus</name>
    <name type="common">Rape pollen beetle</name>
    <name type="synonym">Meligethes aeneus</name>
    <dbReference type="NCBI Taxonomy" id="1431903"/>
    <lineage>
        <taxon>Eukaryota</taxon>
        <taxon>Metazoa</taxon>
        <taxon>Ecdysozoa</taxon>
        <taxon>Arthropoda</taxon>
        <taxon>Hexapoda</taxon>
        <taxon>Insecta</taxon>
        <taxon>Pterygota</taxon>
        <taxon>Neoptera</taxon>
        <taxon>Endopterygota</taxon>
        <taxon>Coleoptera</taxon>
        <taxon>Polyphaga</taxon>
        <taxon>Cucujiformia</taxon>
        <taxon>Nitidulidae</taxon>
        <taxon>Meligethinae</taxon>
        <taxon>Brassicogethes</taxon>
    </lineage>
</organism>
<keyword evidence="9" id="KW-0539">Nucleus</keyword>
<dbReference type="Gene3D" id="3.30.160.60">
    <property type="entry name" value="Classic Zinc Finger"/>
    <property type="match status" value="3"/>
</dbReference>
<dbReference type="EMBL" id="OV121132">
    <property type="protein sequence ID" value="CAH0547123.1"/>
    <property type="molecule type" value="Genomic_DNA"/>
</dbReference>
<dbReference type="FunFam" id="3.30.160.60:FF:000404">
    <property type="entry name" value="POZ-, AT hook-, and zinc finger-containing protein 1"/>
    <property type="match status" value="1"/>
</dbReference>
<evidence type="ECO:0000256" key="9">
    <source>
        <dbReference type="ARBA" id="ARBA00023242"/>
    </source>
</evidence>
<dbReference type="PROSITE" id="PS50157">
    <property type="entry name" value="ZINC_FINGER_C2H2_2"/>
    <property type="match status" value="4"/>
</dbReference>
<keyword evidence="13" id="KW-1185">Reference proteome</keyword>
<dbReference type="PANTHER" id="PTHR16515">
    <property type="entry name" value="PR DOMAIN ZINC FINGER PROTEIN"/>
    <property type="match status" value="1"/>
</dbReference>
<evidence type="ECO:0000256" key="4">
    <source>
        <dbReference type="ARBA" id="ARBA00022771"/>
    </source>
</evidence>
<keyword evidence="8" id="KW-0804">Transcription</keyword>
<accession>A0A9P0AQK4</accession>
<dbReference type="AlphaFoldDB" id="A0A9P0AQK4"/>
<gene>
    <name evidence="12" type="ORF">MELIAE_LOCUS1167</name>
</gene>
<reference evidence="12" key="1">
    <citation type="submission" date="2021-12" db="EMBL/GenBank/DDBJ databases">
        <authorList>
            <person name="King R."/>
        </authorList>
    </citation>
    <scope>NUCLEOTIDE SEQUENCE</scope>
</reference>
<dbReference type="OrthoDB" id="10018191at2759"/>
<dbReference type="InterPro" id="IPR036236">
    <property type="entry name" value="Znf_C2H2_sf"/>
</dbReference>
<dbReference type="FunFam" id="3.30.160.60:FF:000395">
    <property type="entry name" value="zinc finger protein 513"/>
    <property type="match status" value="1"/>
</dbReference>
<evidence type="ECO:0000256" key="5">
    <source>
        <dbReference type="ARBA" id="ARBA00022833"/>
    </source>
</evidence>
<evidence type="ECO:0000259" key="11">
    <source>
        <dbReference type="PROSITE" id="PS50157"/>
    </source>
</evidence>
<feature type="domain" description="C2H2-type" evidence="11">
    <location>
        <begin position="333"/>
        <end position="361"/>
    </location>
</feature>
<feature type="domain" description="C2H2-type" evidence="11">
    <location>
        <begin position="426"/>
        <end position="453"/>
    </location>
</feature>
<dbReference type="PANTHER" id="PTHR16515:SF49">
    <property type="entry name" value="GASTRULA ZINC FINGER PROTEIN XLCGF49.1-LIKE-RELATED"/>
    <property type="match status" value="1"/>
</dbReference>
<keyword evidence="2" id="KW-0479">Metal-binding</keyword>
<proteinExistence type="predicted"/>
<dbReference type="FunFam" id="3.30.160.60:FF:000303">
    <property type="entry name" value="Zinc finger protein 41"/>
    <property type="match status" value="1"/>
</dbReference>
<evidence type="ECO:0000256" key="2">
    <source>
        <dbReference type="ARBA" id="ARBA00022723"/>
    </source>
</evidence>
<evidence type="ECO:0000256" key="6">
    <source>
        <dbReference type="ARBA" id="ARBA00023015"/>
    </source>
</evidence>
<evidence type="ECO:0000256" key="10">
    <source>
        <dbReference type="PROSITE-ProRule" id="PRU00042"/>
    </source>
</evidence>
<dbReference type="GO" id="GO:0005634">
    <property type="term" value="C:nucleus"/>
    <property type="evidence" value="ECO:0007669"/>
    <property type="project" value="UniProtKB-SubCell"/>
</dbReference>
<dbReference type="Pfam" id="PF00096">
    <property type="entry name" value="zf-C2H2"/>
    <property type="match status" value="4"/>
</dbReference>
<evidence type="ECO:0000256" key="7">
    <source>
        <dbReference type="ARBA" id="ARBA00023125"/>
    </source>
</evidence>
<dbReference type="GO" id="GO:0010468">
    <property type="term" value="P:regulation of gene expression"/>
    <property type="evidence" value="ECO:0007669"/>
    <property type="project" value="TreeGrafter"/>
</dbReference>
<evidence type="ECO:0000256" key="8">
    <source>
        <dbReference type="ARBA" id="ARBA00023163"/>
    </source>
</evidence>
<dbReference type="SUPFAM" id="SSF57667">
    <property type="entry name" value="beta-beta-alpha zinc fingers"/>
    <property type="match status" value="2"/>
</dbReference>